<evidence type="ECO:0000313" key="2">
    <source>
        <dbReference type="EMBL" id="WXB08517.1"/>
    </source>
</evidence>
<name>A0ABZ2LIA1_9BACT</name>
<dbReference type="Gene3D" id="1.25.40.10">
    <property type="entry name" value="Tetratricopeptide repeat domain"/>
    <property type="match status" value="3"/>
</dbReference>
<dbReference type="InterPro" id="IPR011990">
    <property type="entry name" value="TPR-like_helical_dom_sf"/>
</dbReference>
<evidence type="ECO:0000313" key="3">
    <source>
        <dbReference type="Proteomes" id="UP001374803"/>
    </source>
</evidence>
<gene>
    <name evidence="2" type="ORF">LVJ94_14875</name>
</gene>
<dbReference type="Pfam" id="PF13432">
    <property type="entry name" value="TPR_16"/>
    <property type="match status" value="2"/>
</dbReference>
<dbReference type="SMART" id="SM00028">
    <property type="entry name" value="TPR"/>
    <property type="match status" value="4"/>
</dbReference>
<protein>
    <submittedName>
        <fullName evidence="2">Tetratricopeptide repeat protein</fullName>
    </submittedName>
</protein>
<feature type="repeat" description="TPR" evidence="1">
    <location>
        <begin position="104"/>
        <end position="137"/>
    </location>
</feature>
<keyword evidence="1" id="KW-0802">TPR repeat</keyword>
<reference evidence="2" key="1">
    <citation type="submission" date="2021-12" db="EMBL/GenBank/DDBJ databases">
        <title>Discovery of the Pendulisporaceae a myxobacterial family with distinct sporulation behavior and unique specialized metabolism.</title>
        <authorList>
            <person name="Garcia R."/>
            <person name="Popoff A."/>
            <person name="Bader C.D."/>
            <person name="Loehr J."/>
            <person name="Walesch S."/>
            <person name="Walt C."/>
            <person name="Boldt J."/>
            <person name="Bunk B."/>
            <person name="Haeckl F.J.F.P.J."/>
            <person name="Gunesch A.P."/>
            <person name="Birkelbach J."/>
            <person name="Nuebel U."/>
            <person name="Pietschmann T."/>
            <person name="Bach T."/>
            <person name="Mueller R."/>
        </authorList>
    </citation>
    <scope>NUCLEOTIDE SEQUENCE</scope>
    <source>
        <strain evidence="2">MSr11367</strain>
    </source>
</reference>
<dbReference type="SUPFAM" id="SSF48452">
    <property type="entry name" value="TPR-like"/>
    <property type="match status" value="1"/>
</dbReference>
<dbReference type="Pfam" id="PF14559">
    <property type="entry name" value="TPR_19"/>
    <property type="match status" value="1"/>
</dbReference>
<dbReference type="PROSITE" id="PS51257">
    <property type="entry name" value="PROKAR_LIPOPROTEIN"/>
    <property type="match status" value="1"/>
</dbReference>
<dbReference type="RefSeq" id="WP_394838187.1">
    <property type="nucleotide sequence ID" value="NZ_CP089983.1"/>
</dbReference>
<accession>A0ABZ2LIA1</accession>
<sequence length="286" mass="31500">MSRISDMGHTPFGRSVLRRVYHTLFLVWMLASCARPSAVDRARALTRQHNDDEAVRVLVARLHEQPDDRAARRLLIRVYASQGDLGRARAEIDELRHRSPVDDPVPFIELGHAYELAHRFEEALAAYDEAAKIAPASPDGPREGGMRAARWGEVEEARPRLEEAIARGARDAETWHALGLVCVHLRDLRAAESAYQKGHAADRTGSANALGLATVAVMRDDPAAALAAYDTVIARSPRYAPAHLGRAWALIQLKRRADAERALDRAAELGASGAQIEKLRSLNPAR</sequence>
<evidence type="ECO:0000256" key="1">
    <source>
        <dbReference type="PROSITE-ProRule" id="PRU00339"/>
    </source>
</evidence>
<dbReference type="InterPro" id="IPR019734">
    <property type="entry name" value="TPR_rpt"/>
</dbReference>
<dbReference type="Proteomes" id="UP001374803">
    <property type="component" value="Chromosome"/>
</dbReference>
<proteinExistence type="predicted"/>
<dbReference type="PROSITE" id="PS50005">
    <property type="entry name" value="TPR"/>
    <property type="match status" value="1"/>
</dbReference>
<dbReference type="EMBL" id="CP089983">
    <property type="protein sequence ID" value="WXB08517.1"/>
    <property type="molecule type" value="Genomic_DNA"/>
</dbReference>
<keyword evidence="3" id="KW-1185">Reference proteome</keyword>
<organism evidence="2 3">
    <name type="scientific">Pendulispora rubella</name>
    <dbReference type="NCBI Taxonomy" id="2741070"/>
    <lineage>
        <taxon>Bacteria</taxon>
        <taxon>Pseudomonadati</taxon>
        <taxon>Myxococcota</taxon>
        <taxon>Myxococcia</taxon>
        <taxon>Myxococcales</taxon>
        <taxon>Sorangiineae</taxon>
        <taxon>Pendulisporaceae</taxon>
        <taxon>Pendulispora</taxon>
    </lineage>
</organism>
<dbReference type="Pfam" id="PF13181">
    <property type="entry name" value="TPR_8"/>
    <property type="match status" value="1"/>
</dbReference>